<evidence type="ECO:0000256" key="1">
    <source>
        <dbReference type="SAM" id="Phobius"/>
    </source>
</evidence>
<protein>
    <submittedName>
        <fullName evidence="3">Intercellular adhesion molecule 1-like</fullName>
    </submittedName>
</protein>
<dbReference type="AlphaFoldDB" id="A0A8T2LSB9"/>
<dbReference type="Gene3D" id="2.60.40.10">
    <property type="entry name" value="Immunoglobulins"/>
    <property type="match status" value="3"/>
</dbReference>
<dbReference type="Proteomes" id="UP000752171">
    <property type="component" value="Unassembled WGS sequence"/>
</dbReference>
<dbReference type="OrthoDB" id="5843397at2759"/>
<evidence type="ECO:0000313" key="3">
    <source>
        <dbReference type="EMBL" id="KAG9274589.1"/>
    </source>
</evidence>
<name>A0A8T2LSB9_ASTMX</name>
<comment type="caution">
    <text evidence="3">The sequence shown here is derived from an EMBL/GenBank/DDBJ whole genome shotgun (WGS) entry which is preliminary data.</text>
</comment>
<dbReference type="InterPro" id="IPR007110">
    <property type="entry name" value="Ig-like_dom"/>
</dbReference>
<dbReference type="PROSITE" id="PS50835">
    <property type="entry name" value="IG_LIKE"/>
    <property type="match status" value="1"/>
</dbReference>
<keyword evidence="1" id="KW-0812">Transmembrane</keyword>
<sequence length="358" mass="38995">MFGRSFCHELPRQGDEEADTSAGTNASSYLRLDPPRIVASFGSSISANCSTDVADYLLLDWESPLGFSKKTGPKTVTWIVESLTEWDMKPFCYISVNTDVPKQLPLSLTVYKTPDTVSISTVNHAGPTVEGRQYELKCDIQNVAPVGNVIVKWYKGDTLVGSTTFTESSKTPENLLATLQISPSRDDNGAQYRCEAELDLGPEGPQPPPAVMSDPLNITVHYVIKVEIKSEQTWKAATNSCDVHLLCRAPEDQTVSYRWRGFKEKDGAQLNFTLKPEEGDVTLNCTASGSTGNSSNTTTVKCTPKKIATDSPNSGASFSVLHLLSFLMAASPYLLSTIILGVKSYRARAKADDVNMVC</sequence>
<dbReference type="GO" id="GO:0007155">
    <property type="term" value="P:cell adhesion"/>
    <property type="evidence" value="ECO:0007669"/>
    <property type="project" value="InterPro"/>
</dbReference>
<accession>A0A8T2LSB9</accession>
<dbReference type="InterPro" id="IPR047012">
    <property type="entry name" value="ICAM_VCAM"/>
</dbReference>
<organism evidence="3 4">
    <name type="scientific">Astyanax mexicanus</name>
    <name type="common">Blind cave fish</name>
    <name type="synonym">Astyanax fasciatus mexicanus</name>
    <dbReference type="NCBI Taxonomy" id="7994"/>
    <lineage>
        <taxon>Eukaryota</taxon>
        <taxon>Metazoa</taxon>
        <taxon>Chordata</taxon>
        <taxon>Craniata</taxon>
        <taxon>Vertebrata</taxon>
        <taxon>Euteleostomi</taxon>
        <taxon>Actinopterygii</taxon>
        <taxon>Neopterygii</taxon>
        <taxon>Teleostei</taxon>
        <taxon>Ostariophysi</taxon>
        <taxon>Characiformes</taxon>
        <taxon>Characoidei</taxon>
        <taxon>Acestrorhamphidae</taxon>
        <taxon>Acestrorhamphinae</taxon>
        <taxon>Astyanax</taxon>
    </lineage>
</organism>
<proteinExistence type="predicted"/>
<keyword evidence="1" id="KW-0472">Membrane</keyword>
<dbReference type="PANTHER" id="PTHR13771">
    <property type="entry name" value="INTERCELLULAR ADHESION MOLECULE"/>
    <property type="match status" value="1"/>
</dbReference>
<feature type="domain" description="Ig-like" evidence="2">
    <location>
        <begin position="114"/>
        <end position="197"/>
    </location>
</feature>
<gene>
    <name evidence="3" type="primary">ICAM1</name>
    <name evidence="3" type="ORF">AMEX_G11533</name>
</gene>
<dbReference type="InterPro" id="IPR013783">
    <property type="entry name" value="Ig-like_fold"/>
</dbReference>
<dbReference type="SUPFAM" id="SSF48726">
    <property type="entry name" value="Immunoglobulin"/>
    <property type="match status" value="2"/>
</dbReference>
<dbReference type="PANTHER" id="PTHR13771:SF9">
    <property type="entry name" value="INTERCELLULAR ADHESION MOLECULE 5"/>
    <property type="match status" value="1"/>
</dbReference>
<evidence type="ECO:0000313" key="4">
    <source>
        <dbReference type="Proteomes" id="UP000752171"/>
    </source>
</evidence>
<dbReference type="InterPro" id="IPR036179">
    <property type="entry name" value="Ig-like_dom_sf"/>
</dbReference>
<keyword evidence="1" id="KW-1133">Transmembrane helix</keyword>
<reference evidence="3 4" key="1">
    <citation type="submission" date="2021-07" db="EMBL/GenBank/DDBJ databases">
        <authorList>
            <person name="Imarazene B."/>
            <person name="Zahm M."/>
            <person name="Klopp C."/>
            <person name="Cabau C."/>
            <person name="Beille S."/>
            <person name="Jouanno E."/>
            <person name="Castinel A."/>
            <person name="Lluch J."/>
            <person name="Gil L."/>
            <person name="Kuchtly C."/>
            <person name="Lopez Roques C."/>
            <person name="Donnadieu C."/>
            <person name="Parrinello H."/>
            <person name="Journot L."/>
            <person name="Du K."/>
            <person name="Schartl M."/>
            <person name="Retaux S."/>
            <person name="Guiguen Y."/>
        </authorList>
    </citation>
    <scope>NUCLEOTIDE SEQUENCE [LARGE SCALE GENOMIC DNA]</scope>
    <source>
        <strain evidence="3">Pach_M1</strain>
        <tissue evidence="3">Testis</tissue>
    </source>
</reference>
<dbReference type="GO" id="GO:0005178">
    <property type="term" value="F:integrin binding"/>
    <property type="evidence" value="ECO:0007669"/>
    <property type="project" value="InterPro"/>
</dbReference>
<feature type="transmembrane region" description="Helical" evidence="1">
    <location>
        <begin position="320"/>
        <end position="342"/>
    </location>
</feature>
<dbReference type="EMBL" id="JAICCE010000008">
    <property type="protein sequence ID" value="KAG9274589.1"/>
    <property type="molecule type" value="Genomic_DNA"/>
</dbReference>
<evidence type="ECO:0000259" key="2">
    <source>
        <dbReference type="PROSITE" id="PS50835"/>
    </source>
</evidence>